<proteinExistence type="predicted"/>
<dbReference type="SMART" id="SM00181">
    <property type="entry name" value="EGF"/>
    <property type="match status" value="2"/>
</dbReference>
<reference evidence="20" key="1">
    <citation type="submission" date="2025-08" db="UniProtKB">
        <authorList>
            <consortium name="RefSeq"/>
        </authorList>
    </citation>
    <scope>IDENTIFICATION</scope>
</reference>
<dbReference type="Proteomes" id="UP000515152">
    <property type="component" value="Chromosome 10"/>
</dbReference>
<dbReference type="Pfam" id="PF00008">
    <property type="entry name" value="EGF"/>
    <property type="match status" value="1"/>
</dbReference>
<dbReference type="InterPro" id="IPR018378">
    <property type="entry name" value="C-type_lectin_CS"/>
</dbReference>
<dbReference type="Gene3D" id="2.10.70.10">
    <property type="entry name" value="Complement Module, domain 1"/>
    <property type="match status" value="2"/>
</dbReference>
<evidence type="ECO:0000259" key="16">
    <source>
        <dbReference type="PROSITE" id="PS50026"/>
    </source>
</evidence>
<sequence length="380" mass="41963">MTWAHYKKLLRRGTSILSPLKPLLLLVTLSLPGPGCVFCWTYSSSADNMTWTEARNFCRTNYTDLVAIQNTDETEHLLNITHIIPHRVSTPHYWIGIRKIKGTWTWVGMNKSMTGNGSWAPNEPNSVDGEDCVEIYINQENKKGKWNDINCAKKNFAICYKAQCTSDACYGQGECVETINSFQCLCHLGFGGSHCQIAVQCRKPIAPQNGWTKCCGGYGNHSFGTTCTFSCQDGFRMEGPGEITCNSTGEWSEREPECSAPSCDVLIDPVGGLVNCSGATNTFHTTCTFQCHPGFLLLGSTEVTCEANGTWSGFRPVCASYTHLLMAVLVWNVLSAACCFTYWCQSCHRSKTLIVAHVLVCVIGENISTEISTFLPHFSV</sequence>
<feature type="disulfide bond" evidence="14">
    <location>
        <begin position="231"/>
        <end position="258"/>
    </location>
</feature>
<dbReference type="InterPro" id="IPR035976">
    <property type="entry name" value="Sushi/SCR/CCP_sf"/>
</dbReference>
<evidence type="ECO:0000256" key="1">
    <source>
        <dbReference type="ARBA" id="ARBA00022536"/>
    </source>
</evidence>
<dbReference type="InterPro" id="IPR016186">
    <property type="entry name" value="C-type_lectin-like/link_sf"/>
</dbReference>
<keyword evidence="4" id="KW-0677">Repeat</keyword>
<dbReference type="RefSeq" id="XP_031430677.1">
    <property type="nucleotide sequence ID" value="XM_031574817.2"/>
</dbReference>
<dbReference type="SUPFAM" id="SSF56436">
    <property type="entry name" value="C-type lectin-like"/>
    <property type="match status" value="1"/>
</dbReference>
<evidence type="ECO:0000256" key="6">
    <source>
        <dbReference type="ARBA" id="ARBA00023180"/>
    </source>
</evidence>
<dbReference type="InterPro" id="IPR001304">
    <property type="entry name" value="C-type_lectin-like"/>
</dbReference>
<feature type="disulfide bond" evidence="13">
    <location>
        <begin position="186"/>
        <end position="195"/>
    </location>
</feature>
<dbReference type="GeneID" id="116222078"/>
<dbReference type="Pfam" id="PF00084">
    <property type="entry name" value="Sushi"/>
    <property type="match status" value="2"/>
</dbReference>
<dbReference type="PROSITE" id="PS50041">
    <property type="entry name" value="C_TYPE_LECTIN_2"/>
    <property type="match status" value="1"/>
</dbReference>
<evidence type="ECO:0000256" key="10">
    <source>
        <dbReference type="ARBA" id="ARBA00042113"/>
    </source>
</evidence>
<dbReference type="OrthoDB" id="406096at2759"/>
<comment type="caution">
    <text evidence="13">Lacks conserved residue(s) required for the propagation of feature annotation.</text>
</comment>
<evidence type="ECO:0000256" key="5">
    <source>
        <dbReference type="ARBA" id="ARBA00023157"/>
    </source>
</evidence>
<dbReference type="KEGG" id="char:116222078"/>
<dbReference type="PANTHER" id="PTHR19325:SF493">
    <property type="entry name" value="E-SELECTIN"/>
    <property type="match status" value="1"/>
</dbReference>
<feature type="chain" id="PRO_5028237902" description="E-selectin" evidence="15">
    <location>
        <begin position="40"/>
        <end position="380"/>
    </location>
</feature>
<keyword evidence="19" id="KW-1185">Reference proteome</keyword>
<dbReference type="InterPro" id="IPR000436">
    <property type="entry name" value="Sushi_SCR_CCP_dom"/>
</dbReference>
<dbReference type="PROSITE" id="PS00615">
    <property type="entry name" value="C_TYPE_LECTIN_1"/>
    <property type="match status" value="1"/>
</dbReference>
<feature type="domain" description="Sushi" evidence="18">
    <location>
        <begin position="261"/>
        <end position="320"/>
    </location>
</feature>
<dbReference type="InterPro" id="IPR016187">
    <property type="entry name" value="CTDL_fold"/>
</dbReference>
<evidence type="ECO:0000256" key="13">
    <source>
        <dbReference type="PROSITE-ProRule" id="PRU00076"/>
    </source>
</evidence>
<dbReference type="CDD" id="cd00033">
    <property type="entry name" value="CCP"/>
    <property type="match status" value="2"/>
</dbReference>
<evidence type="ECO:0000313" key="19">
    <source>
        <dbReference type="Proteomes" id="UP000515152"/>
    </source>
</evidence>
<evidence type="ECO:0000256" key="4">
    <source>
        <dbReference type="ARBA" id="ARBA00022737"/>
    </source>
</evidence>
<feature type="domain" description="C-type lectin" evidence="17">
    <location>
        <begin position="39"/>
        <end position="160"/>
    </location>
</feature>
<dbReference type="PANTHER" id="PTHR19325">
    <property type="entry name" value="COMPLEMENT COMPONENT-RELATED SUSHI DOMAIN-CONTAINING"/>
    <property type="match status" value="1"/>
</dbReference>
<evidence type="ECO:0000256" key="3">
    <source>
        <dbReference type="ARBA" id="ARBA00022729"/>
    </source>
</evidence>
<keyword evidence="6" id="KW-0325">Glycoprotein</keyword>
<evidence type="ECO:0000256" key="11">
    <source>
        <dbReference type="ARBA" id="ARBA00043124"/>
    </source>
</evidence>
<dbReference type="PROSITE" id="PS50923">
    <property type="entry name" value="SUSHI"/>
    <property type="match status" value="2"/>
</dbReference>
<evidence type="ECO:0000256" key="15">
    <source>
        <dbReference type="SAM" id="SignalP"/>
    </source>
</evidence>
<dbReference type="Gene3D" id="3.10.100.10">
    <property type="entry name" value="Mannose-Binding Protein A, subunit A"/>
    <property type="match status" value="1"/>
</dbReference>
<dbReference type="InterPro" id="IPR000742">
    <property type="entry name" value="EGF"/>
</dbReference>
<dbReference type="PROSITE" id="PS01186">
    <property type="entry name" value="EGF_2"/>
    <property type="match status" value="1"/>
</dbReference>
<dbReference type="AlphaFoldDB" id="A0A6P8G505"/>
<dbReference type="PROSITE" id="PS00022">
    <property type="entry name" value="EGF_1"/>
    <property type="match status" value="1"/>
</dbReference>
<keyword evidence="2 14" id="KW-0768">Sushi</keyword>
<feature type="signal peptide" evidence="15">
    <location>
        <begin position="1"/>
        <end position="39"/>
    </location>
</feature>
<feature type="domain" description="EGF-like" evidence="16">
    <location>
        <begin position="160"/>
        <end position="196"/>
    </location>
</feature>
<gene>
    <name evidence="20" type="primary">LOC116222078</name>
</gene>
<keyword evidence="5 13" id="KW-1015">Disulfide bond</keyword>
<dbReference type="FunFam" id="2.10.25.10:FF:000066">
    <property type="entry name" value="FAT atypical cadherin 4"/>
    <property type="match status" value="1"/>
</dbReference>
<protein>
    <recommendedName>
        <fullName evidence="8">E-selectin</fullName>
    </recommendedName>
    <alternativeName>
        <fullName evidence="9">CD62 antigen-like family member E</fullName>
    </alternativeName>
    <alternativeName>
        <fullName evidence="10">Endothelial leukocyte adhesion molecule 1</fullName>
    </alternativeName>
    <alternativeName>
        <fullName evidence="11">Leukocyte-endothelial cell adhesion molecule 2</fullName>
    </alternativeName>
</protein>
<accession>A0A6P8G505</accession>
<evidence type="ECO:0000259" key="17">
    <source>
        <dbReference type="PROSITE" id="PS50041"/>
    </source>
</evidence>
<evidence type="ECO:0000256" key="9">
    <source>
        <dbReference type="ARBA" id="ARBA00041401"/>
    </source>
</evidence>
<feature type="domain" description="Sushi" evidence="18">
    <location>
        <begin position="199"/>
        <end position="260"/>
    </location>
</feature>
<comment type="function">
    <text evidence="12">Cell-surface glycoprotein having a role in immunoadhesion. Mediates in the adhesion of blood neutrophils in cytokine-activated endothelium through interaction with SELPLG/PSGL1. May have a role in capillary morphogenesis.</text>
</comment>
<comment type="subunit">
    <text evidence="7">Interacts with SELPLG/PSGL1 and PODXL2 through the sialyl Lewis X epitope. SELPLG sulfation appears not to be required for this interaction.</text>
</comment>
<evidence type="ECO:0000256" key="14">
    <source>
        <dbReference type="PROSITE-ProRule" id="PRU00302"/>
    </source>
</evidence>
<keyword evidence="1 13" id="KW-0245">EGF-like domain</keyword>
<evidence type="ECO:0000256" key="8">
    <source>
        <dbReference type="ARBA" id="ARBA00040812"/>
    </source>
</evidence>
<evidence type="ECO:0000259" key="18">
    <source>
        <dbReference type="PROSITE" id="PS50923"/>
    </source>
</evidence>
<evidence type="ECO:0000256" key="7">
    <source>
        <dbReference type="ARBA" id="ARBA00038738"/>
    </source>
</evidence>
<dbReference type="Pfam" id="PF00059">
    <property type="entry name" value="Lectin_C"/>
    <property type="match status" value="1"/>
</dbReference>
<dbReference type="SUPFAM" id="SSF57535">
    <property type="entry name" value="Complement control module/SCR domain"/>
    <property type="match status" value="2"/>
</dbReference>
<keyword evidence="3 15" id="KW-0732">Signal</keyword>
<dbReference type="SMART" id="SM00032">
    <property type="entry name" value="CCP"/>
    <property type="match status" value="2"/>
</dbReference>
<organism evidence="19 20">
    <name type="scientific">Clupea harengus</name>
    <name type="common">Atlantic herring</name>
    <dbReference type="NCBI Taxonomy" id="7950"/>
    <lineage>
        <taxon>Eukaryota</taxon>
        <taxon>Metazoa</taxon>
        <taxon>Chordata</taxon>
        <taxon>Craniata</taxon>
        <taxon>Vertebrata</taxon>
        <taxon>Euteleostomi</taxon>
        <taxon>Actinopterygii</taxon>
        <taxon>Neopterygii</taxon>
        <taxon>Teleostei</taxon>
        <taxon>Clupei</taxon>
        <taxon>Clupeiformes</taxon>
        <taxon>Clupeoidei</taxon>
        <taxon>Clupeidae</taxon>
        <taxon>Clupea</taxon>
    </lineage>
</organism>
<dbReference type="PROSITE" id="PS50026">
    <property type="entry name" value="EGF_3"/>
    <property type="match status" value="1"/>
</dbReference>
<dbReference type="InterPro" id="IPR050350">
    <property type="entry name" value="Compl-Cell_Adhes-Reg"/>
</dbReference>
<dbReference type="CDD" id="cd00054">
    <property type="entry name" value="EGF_CA"/>
    <property type="match status" value="1"/>
</dbReference>
<evidence type="ECO:0000256" key="12">
    <source>
        <dbReference type="ARBA" id="ARBA00045695"/>
    </source>
</evidence>
<dbReference type="SMART" id="SM00034">
    <property type="entry name" value="CLECT"/>
    <property type="match status" value="1"/>
</dbReference>
<feature type="disulfide bond" evidence="14">
    <location>
        <begin position="291"/>
        <end position="318"/>
    </location>
</feature>
<name>A0A6P8G505_CLUHA</name>
<evidence type="ECO:0000256" key="2">
    <source>
        <dbReference type="ARBA" id="ARBA00022659"/>
    </source>
</evidence>
<dbReference type="SUPFAM" id="SSF57196">
    <property type="entry name" value="EGF/Laminin"/>
    <property type="match status" value="1"/>
</dbReference>
<evidence type="ECO:0000313" key="20">
    <source>
        <dbReference type="RefSeq" id="XP_031430677.1"/>
    </source>
</evidence>